<sequence>MMIISGTHLFIYLTNTHSQNYNNIAIDKLIDIREQTKAFLISDDLDTRKLKEIFNLYSPEKQIILLKDKFFDVKEICEANTELQIIIDKIIENTDVIDQEQLIYNISNLRNTSQYAITKYRVLLDKETTAIFISQLISFALFLLLVVFLLWYCHRFIIAPLRQLEENVRSISNHRFHVNFMESSNEIGLLSTHLKSMSADLENLITAMQQKVFDKNLQLIDANKNIQFLFDTSQKLNTVELSIPIIKESLNALAKQTNLSKLCLELANGTQIRSDHADSDNHINKHSIPILLDNKPYGQLNYIEKVPGASNNSVIASYSHLIAQALHHKEYTLQEQKLLLVEERGVIARELHDSIAQALSFLKIQCTVLKRQISNHDNNNQDVIDSVNNIKEAIDDAYIQLRSLLSTFRLNINIADLKEAVLAMVTQLQKQTTSHITLGHFDSNFQMHANQQIHLLQIIREATVNAMKHANCNNIVITSTVKDGQVCICITDDGIGVSNTPQKDNHYGMEIMTQRATELEASIEIYDIGDGSKVELIFDI</sequence>
<evidence type="ECO:0000256" key="5">
    <source>
        <dbReference type="ARBA" id="ARBA00022679"/>
    </source>
</evidence>
<proteinExistence type="predicted"/>
<reference evidence="12 13" key="1">
    <citation type="submission" date="2024-02" db="EMBL/GenBank/DDBJ databases">
        <title>Bacteria isolated from the canopy kelp, Nereocystis luetkeana.</title>
        <authorList>
            <person name="Pfister C.A."/>
            <person name="Younker I.T."/>
            <person name="Light S.H."/>
        </authorList>
    </citation>
    <scope>NUCLEOTIDE SEQUENCE [LARGE SCALE GENOMIC DNA]</scope>
    <source>
        <strain evidence="12 13">TI.1.05</strain>
    </source>
</reference>
<dbReference type="PROSITE" id="PS50885">
    <property type="entry name" value="HAMP"/>
    <property type="match status" value="1"/>
</dbReference>
<dbReference type="Pfam" id="PF07730">
    <property type="entry name" value="HisKA_3"/>
    <property type="match status" value="1"/>
</dbReference>
<dbReference type="InterPro" id="IPR003594">
    <property type="entry name" value="HATPase_dom"/>
</dbReference>
<evidence type="ECO:0000256" key="3">
    <source>
        <dbReference type="ARBA" id="ARBA00012438"/>
    </source>
</evidence>
<evidence type="ECO:0000256" key="8">
    <source>
        <dbReference type="ARBA" id="ARBA00022840"/>
    </source>
</evidence>
<keyword evidence="9" id="KW-0902">Two-component regulatory system</keyword>
<keyword evidence="8" id="KW-0067">ATP-binding</keyword>
<dbReference type="EC" id="2.7.13.3" evidence="3"/>
<keyword evidence="4" id="KW-0597">Phosphoprotein</keyword>
<feature type="domain" description="HAMP" evidence="11">
    <location>
        <begin position="155"/>
        <end position="206"/>
    </location>
</feature>
<evidence type="ECO:0000259" key="11">
    <source>
        <dbReference type="PROSITE" id="PS50885"/>
    </source>
</evidence>
<evidence type="ECO:0000256" key="7">
    <source>
        <dbReference type="ARBA" id="ARBA00022777"/>
    </source>
</evidence>
<gene>
    <name evidence="12" type="ORF">V6256_04665</name>
</gene>
<name>A0ABU9GNM7_9GAMM</name>
<keyword evidence="13" id="KW-1185">Reference proteome</keyword>
<keyword evidence="10" id="KW-0812">Transmembrane</keyword>
<keyword evidence="6" id="KW-0547">Nucleotide-binding</keyword>
<dbReference type="InterPro" id="IPR003660">
    <property type="entry name" value="HAMP_dom"/>
</dbReference>
<evidence type="ECO:0000256" key="1">
    <source>
        <dbReference type="ARBA" id="ARBA00000085"/>
    </source>
</evidence>
<dbReference type="Gene3D" id="6.10.340.10">
    <property type="match status" value="1"/>
</dbReference>
<comment type="subcellular location">
    <subcellularLocation>
        <location evidence="2">Membrane</location>
    </subcellularLocation>
</comment>
<dbReference type="InterPro" id="IPR011712">
    <property type="entry name" value="Sig_transdc_His_kin_sub3_dim/P"/>
</dbReference>
<evidence type="ECO:0000313" key="12">
    <source>
        <dbReference type="EMBL" id="MEL0628896.1"/>
    </source>
</evidence>
<evidence type="ECO:0000313" key="13">
    <source>
        <dbReference type="Proteomes" id="UP001369082"/>
    </source>
</evidence>
<keyword evidence="7 12" id="KW-0418">Kinase</keyword>
<organism evidence="12 13">
    <name type="scientific">Psychromonas aquatilis</name>
    <dbReference type="NCBI Taxonomy" id="2005072"/>
    <lineage>
        <taxon>Bacteria</taxon>
        <taxon>Pseudomonadati</taxon>
        <taxon>Pseudomonadota</taxon>
        <taxon>Gammaproteobacteria</taxon>
        <taxon>Alteromonadales</taxon>
        <taxon>Psychromonadaceae</taxon>
        <taxon>Psychromonas</taxon>
    </lineage>
</organism>
<evidence type="ECO:0000256" key="10">
    <source>
        <dbReference type="SAM" id="Phobius"/>
    </source>
</evidence>
<keyword evidence="10" id="KW-1133">Transmembrane helix</keyword>
<dbReference type="InterPro" id="IPR050482">
    <property type="entry name" value="Sensor_HK_TwoCompSys"/>
</dbReference>
<dbReference type="CDD" id="cd16917">
    <property type="entry name" value="HATPase_UhpB-NarQ-NarX-like"/>
    <property type="match status" value="1"/>
</dbReference>
<keyword evidence="10" id="KW-0472">Membrane</keyword>
<protein>
    <recommendedName>
        <fullName evidence="3">histidine kinase</fullName>
        <ecNumber evidence="3">2.7.13.3</ecNumber>
    </recommendedName>
</protein>
<dbReference type="SUPFAM" id="SSF55874">
    <property type="entry name" value="ATPase domain of HSP90 chaperone/DNA topoisomerase II/histidine kinase"/>
    <property type="match status" value="1"/>
</dbReference>
<evidence type="ECO:0000256" key="9">
    <source>
        <dbReference type="ARBA" id="ARBA00023012"/>
    </source>
</evidence>
<evidence type="ECO:0000256" key="4">
    <source>
        <dbReference type="ARBA" id="ARBA00022553"/>
    </source>
</evidence>
<dbReference type="Proteomes" id="UP001369082">
    <property type="component" value="Unassembled WGS sequence"/>
</dbReference>
<dbReference type="Gene3D" id="1.20.5.1930">
    <property type="match status" value="1"/>
</dbReference>
<feature type="transmembrane region" description="Helical" evidence="10">
    <location>
        <begin position="129"/>
        <end position="152"/>
    </location>
</feature>
<keyword evidence="5" id="KW-0808">Transferase</keyword>
<dbReference type="InterPro" id="IPR036890">
    <property type="entry name" value="HATPase_C_sf"/>
</dbReference>
<dbReference type="PANTHER" id="PTHR24421:SF10">
    <property type="entry name" value="NITRATE_NITRITE SENSOR PROTEIN NARQ"/>
    <property type="match status" value="1"/>
</dbReference>
<dbReference type="GO" id="GO:0016301">
    <property type="term" value="F:kinase activity"/>
    <property type="evidence" value="ECO:0007669"/>
    <property type="project" value="UniProtKB-KW"/>
</dbReference>
<dbReference type="RefSeq" id="WP_341596911.1">
    <property type="nucleotide sequence ID" value="NZ_JBAKAZ010000011.1"/>
</dbReference>
<dbReference type="Gene3D" id="3.30.565.10">
    <property type="entry name" value="Histidine kinase-like ATPase, C-terminal domain"/>
    <property type="match status" value="1"/>
</dbReference>
<dbReference type="PANTHER" id="PTHR24421">
    <property type="entry name" value="NITRATE/NITRITE SENSOR PROTEIN NARX-RELATED"/>
    <property type="match status" value="1"/>
</dbReference>
<dbReference type="SUPFAM" id="SSF158472">
    <property type="entry name" value="HAMP domain-like"/>
    <property type="match status" value="1"/>
</dbReference>
<dbReference type="EMBL" id="JBAKAZ010000011">
    <property type="protein sequence ID" value="MEL0628896.1"/>
    <property type="molecule type" value="Genomic_DNA"/>
</dbReference>
<comment type="catalytic activity">
    <reaction evidence="1">
        <text>ATP + protein L-histidine = ADP + protein N-phospho-L-histidine.</text>
        <dbReference type="EC" id="2.7.13.3"/>
    </reaction>
</comment>
<comment type="caution">
    <text evidence="12">The sequence shown here is derived from an EMBL/GenBank/DDBJ whole genome shotgun (WGS) entry which is preliminary data.</text>
</comment>
<evidence type="ECO:0000256" key="6">
    <source>
        <dbReference type="ARBA" id="ARBA00022741"/>
    </source>
</evidence>
<evidence type="ECO:0000256" key="2">
    <source>
        <dbReference type="ARBA" id="ARBA00004370"/>
    </source>
</evidence>
<accession>A0ABU9GNM7</accession>
<dbReference type="Pfam" id="PF02518">
    <property type="entry name" value="HATPase_c"/>
    <property type="match status" value="1"/>
</dbReference>